<proteinExistence type="predicted"/>
<keyword evidence="1" id="KW-1133">Transmembrane helix</keyword>
<keyword evidence="1" id="KW-0472">Membrane</keyword>
<keyword evidence="3" id="KW-1185">Reference proteome</keyword>
<accession>A0A9D4L7T6</accession>
<evidence type="ECO:0000313" key="2">
    <source>
        <dbReference type="EMBL" id="KAH3852879.1"/>
    </source>
</evidence>
<keyword evidence="1" id="KW-0812">Transmembrane</keyword>
<organism evidence="2 3">
    <name type="scientific">Dreissena polymorpha</name>
    <name type="common">Zebra mussel</name>
    <name type="synonym">Mytilus polymorpha</name>
    <dbReference type="NCBI Taxonomy" id="45954"/>
    <lineage>
        <taxon>Eukaryota</taxon>
        <taxon>Metazoa</taxon>
        <taxon>Spiralia</taxon>
        <taxon>Lophotrochozoa</taxon>
        <taxon>Mollusca</taxon>
        <taxon>Bivalvia</taxon>
        <taxon>Autobranchia</taxon>
        <taxon>Heteroconchia</taxon>
        <taxon>Euheterodonta</taxon>
        <taxon>Imparidentia</taxon>
        <taxon>Neoheterodontei</taxon>
        <taxon>Myida</taxon>
        <taxon>Dreissenoidea</taxon>
        <taxon>Dreissenidae</taxon>
        <taxon>Dreissena</taxon>
    </lineage>
</organism>
<feature type="transmembrane region" description="Helical" evidence="1">
    <location>
        <begin position="30"/>
        <end position="49"/>
    </location>
</feature>
<reference evidence="2" key="2">
    <citation type="submission" date="2020-11" db="EMBL/GenBank/DDBJ databases">
        <authorList>
            <person name="McCartney M.A."/>
            <person name="Auch B."/>
            <person name="Kono T."/>
            <person name="Mallez S."/>
            <person name="Becker A."/>
            <person name="Gohl D.M."/>
            <person name="Silverstein K.A.T."/>
            <person name="Koren S."/>
            <person name="Bechman K.B."/>
            <person name="Herman A."/>
            <person name="Abrahante J.E."/>
            <person name="Garbe J."/>
        </authorList>
    </citation>
    <scope>NUCLEOTIDE SEQUENCE</scope>
    <source>
        <strain evidence="2">Duluth1</strain>
        <tissue evidence="2">Whole animal</tissue>
    </source>
</reference>
<reference evidence="2" key="1">
    <citation type="journal article" date="2019" name="bioRxiv">
        <title>The Genome of the Zebra Mussel, Dreissena polymorpha: A Resource for Invasive Species Research.</title>
        <authorList>
            <person name="McCartney M.A."/>
            <person name="Auch B."/>
            <person name="Kono T."/>
            <person name="Mallez S."/>
            <person name="Zhang Y."/>
            <person name="Obille A."/>
            <person name="Becker A."/>
            <person name="Abrahante J.E."/>
            <person name="Garbe J."/>
            <person name="Badalamenti J.P."/>
            <person name="Herman A."/>
            <person name="Mangelson H."/>
            <person name="Liachko I."/>
            <person name="Sullivan S."/>
            <person name="Sone E.D."/>
            <person name="Koren S."/>
            <person name="Silverstein K.A.T."/>
            <person name="Beckman K.B."/>
            <person name="Gohl D.M."/>
        </authorList>
    </citation>
    <scope>NUCLEOTIDE SEQUENCE</scope>
    <source>
        <strain evidence="2">Duluth1</strain>
        <tissue evidence="2">Whole animal</tissue>
    </source>
</reference>
<dbReference type="Proteomes" id="UP000828390">
    <property type="component" value="Unassembled WGS sequence"/>
</dbReference>
<protein>
    <submittedName>
        <fullName evidence="2">Uncharacterized protein</fullName>
    </submittedName>
</protein>
<gene>
    <name evidence="2" type="ORF">DPMN_095400</name>
</gene>
<evidence type="ECO:0000256" key="1">
    <source>
        <dbReference type="SAM" id="Phobius"/>
    </source>
</evidence>
<dbReference type="EMBL" id="JAIWYP010000003">
    <property type="protein sequence ID" value="KAH3852879.1"/>
    <property type="molecule type" value="Genomic_DNA"/>
</dbReference>
<comment type="caution">
    <text evidence="2">The sequence shown here is derived from an EMBL/GenBank/DDBJ whole genome shotgun (WGS) entry which is preliminary data.</text>
</comment>
<dbReference type="AlphaFoldDB" id="A0A9D4L7T6"/>
<sequence length="151" mass="15949">MRIANSLDPDETPRFVAAAKMDKRMLVTSSIYYLIGLQIFTAITVSHAAPCTSPKIIGESNPNSATSQGRTGVSYINCGNGNDGWLFDCCGSTTKFTFYAAIAGSITLHIWRPKTGSVYTLVGSITHTATAGGTNTVPAVFSTEAGDCIGW</sequence>
<evidence type="ECO:0000313" key="3">
    <source>
        <dbReference type="Proteomes" id="UP000828390"/>
    </source>
</evidence>
<name>A0A9D4L7T6_DREPO</name>